<name>A0A3A9JQC3_9PROT</name>
<dbReference type="InterPro" id="IPR035965">
    <property type="entry name" value="PAS-like_dom_sf"/>
</dbReference>
<dbReference type="RefSeq" id="WP_120641080.1">
    <property type="nucleotide sequence ID" value="NZ_RAQU01000332.1"/>
</dbReference>
<sequence>MPGDVLRFALEAVSRGEGSFHVLDRLPTAIYMTNAEGLVTYYNDACISFAGRRPVVSQDSWCVAWKLYTEQGEYLPHDQCPMAVAIRERRAIRGVRVVAERPDGSYVEFQPHPTPLLSQDGKLLGAINLLFDVSGPGRAQSLRARAAKCRCFVNLMPGQQEALLSMAADYDEKACRIERQH</sequence>
<protein>
    <recommendedName>
        <fullName evidence="5">PAS domain-containing protein</fullName>
    </recommendedName>
</protein>
<comment type="caution">
    <text evidence="1">The sequence shown here is derived from an EMBL/GenBank/DDBJ whole genome shotgun (WGS) entry which is preliminary data.</text>
</comment>
<dbReference type="InterPro" id="IPR000014">
    <property type="entry name" value="PAS"/>
</dbReference>
<accession>A0A3A9JQC3</accession>
<evidence type="ECO:0008006" key="5">
    <source>
        <dbReference type="Google" id="ProtNLM"/>
    </source>
</evidence>
<dbReference type="Proteomes" id="UP000278036">
    <property type="component" value="Unassembled WGS sequence"/>
</dbReference>
<dbReference type="AlphaFoldDB" id="A0A3A9JQC3"/>
<evidence type="ECO:0000313" key="4">
    <source>
        <dbReference type="Proteomes" id="UP000278036"/>
    </source>
</evidence>
<dbReference type="Gene3D" id="3.30.450.20">
    <property type="entry name" value="PAS domain"/>
    <property type="match status" value="1"/>
</dbReference>
<reference evidence="1 4" key="1">
    <citation type="submission" date="2018-09" db="EMBL/GenBank/DDBJ databases">
        <title>Roseomonas sp. nov., isolated from feces of Tibetan antelopes in the Qinghai-Tibet plateau, China.</title>
        <authorList>
            <person name="Tian Z."/>
        </authorList>
    </citation>
    <scope>NUCLEOTIDE SEQUENCE [LARGE SCALE GENOMIC DNA]</scope>
    <source>
        <strain evidence="2 3">Z23</strain>
        <strain evidence="1 4">Z24</strain>
    </source>
</reference>
<evidence type="ECO:0000313" key="3">
    <source>
        <dbReference type="Proteomes" id="UP000274097"/>
    </source>
</evidence>
<dbReference type="OrthoDB" id="5287260at2"/>
<dbReference type="CDD" id="cd00130">
    <property type="entry name" value="PAS"/>
    <property type="match status" value="1"/>
</dbReference>
<dbReference type="EMBL" id="RAQU01000332">
    <property type="protein sequence ID" value="RKK01159.1"/>
    <property type="molecule type" value="Genomic_DNA"/>
</dbReference>
<evidence type="ECO:0000313" key="1">
    <source>
        <dbReference type="EMBL" id="RKK01159.1"/>
    </source>
</evidence>
<proteinExistence type="predicted"/>
<dbReference type="Proteomes" id="UP000274097">
    <property type="component" value="Unassembled WGS sequence"/>
</dbReference>
<evidence type="ECO:0000313" key="2">
    <source>
        <dbReference type="EMBL" id="RMI26614.1"/>
    </source>
</evidence>
<gene>
    <name evidence="1" type="ORF">D6Z83_26465</name>
    <name evidence="2" type="ORF">EBE87_04945</name>
</gene>
<keyword evidence="3" id="KW-1185">Reference proteome</keyword>
<dbReference type="EMBL" id="RFLX01000002">
    <property type="protein sequence ID" value="RMI26614.1"/>
    <property type="molecule type" value="Genomic_DNA"/>
</dbReference>
<dbReference type="SUPFAM" id="SSF55785">
    <property type="entry name" value="PYP-like sensor domain (PAS domain)"/>
    <property type="match status" value="1"/>
</dbReference>
<dbReference type="InParanoid" id="A0A3A9JQC3"/>
<organism evidence="1 4">
    <name type="scientific">Teichococcus wenyumeiae</name>
    <dbReference type="NCBI Taxonomy" id="2478470"/>
    <lineage>
        <taxon>Bacteria</taxon>
        <taxon>Pseudomonadati</taxon>
        <taxon>Pseudomonadota</taxon>
        <taxon>Alphaproteobacteria</taxon>
        <taxon>Acetobacterales</taxon>
        <taxon>Roseomonadaceae</taxon>
        <taxon>Roseomonas</taxon>
    </lineage>
</organism>